<sequence length="113" mass="12233">MTQSAQDVTPDAPAFVRQIEIRLAQPAPRVRYEKGKPVKEPTPDMTRVIRALEDEVTAALQGLYGLDTKVIFTVAKAGDIRLAGPFSDKAPAIRAQVGEVLAQAFDNLDLSGE</sequence>
<gene>
    <name evidence="1" type="ORF">GO986_20730</name>
</gene>
<dbReference type="AlphaFoldDB" id="A0A7C9M947"/>
<organism evidence="1 2">
    <name type="scientific">Deinococcus arboris</name>
    <dbReference type="NCBI Taxonomy" id="2682977"/>
    <lineage>
        <taxon>Bacteria</taxon>
        <taxon>Thermotogati</taxon>
        <taxon>Deinococcota</taxon>
        <taxon>Deinococci</taxon>
        <taxon>Deinococcales</taxon>
        <taxon>Deinococcaceae</taxon>
        <taxon>Deinococcus</taxon>
    </lineage>
</organism>
<accession>A0A7C9M947</accession>
<keyword evidence="2" id="KW-1185">Reference proteome</keyword>
<protein>
    <submittedName>
        <fullName evidence="1">Uncharacterized protein</fullName>
    </submittedName>
</protein>
<dbReference type="Proteomes" id="UP000483286">
    <property type="component" value="Unassembled WGS sequence"/>
</dbReference>
<evidence type="ECO:0000313" key="1">
    <source>
        <dbReference type="EMBL" id="MVN89165.1"/>
    </source>
</evidence>
<dbReference type="EMBL" id="WQLB01000045">
    <property type="protein sequence ID" value="MVN89165.1"/>
    <property type="molecule type" value="Genomic_DNA"/>
</dbReference>
<proteinExistence type="predicted"/>
<reference evidence="1 2" key="1">
    <citation type="submission" date="2019-12" db="EMBL/GenBank/DDBJ databases">
        <title>Deinococcus sp. HMF7620 Genome sequencing and assembly.</title>
        <authorList>
            <person name="Kang H."/>
            <person name="Kim H."/>
            <person name="Joh K."/>
        </authorList>
    </citation>
    <scope>NUCLEOTIDE SEQUENCE [LARGE SCALE GENOMIC DNA]</scope>
    <source>
        <strain evidence="1 2">HMF7620</strain>
    </source>
</reference>
<evidence type="ECO:0000313" key="2">
    <source>
        <dbReference type="Proteomes" id="UP000483286"/>
    </source>
</evidence>
<name>A0A7C9M947_9DEIO</name>
<dbReference type="RefSeq" id="WP_157461426.1">
    <property type="nucleotide sequence ID" value="NZ_WQLB01000045.1"/>
</dbReference>
<comment type="caution">
    <text evidence="1">The sequence shown here is derived from an EMBL/GenBank/DDBJ whole genome shotgun (WGS) entry which is preliminary data.</text>
</comment>